<dbReference type="InParanoid" id="A0A7M7KNE2"/>
<comment type="catalytic activity">
    <reaction evidence="1 9 10">
        <text>Endonucleolytic cleavage to 5'-phosphomonoester.</text>
        <dbReference type="EC" id="3.1.26.4"/>
    </reaction>
</comment>
<keyword evidence="7 9" id="KW-0378">Hydrolase</keyword>
<evidence type="ECO:0000256" key="8">
    <source>
        <dbReference type="ARBA" id="ARBA00024981"/>
    </source>
</evidence>
<keyword evidence="5 9" id="KW-0479">Metal-binding</keyword>
<organism evidence="12 13">
    <name type="scientific">Varroa destructor</name>
    <name type="common">Honeybee mite</name>
    <dbReference type="NCBI Taxonomy" id="109461"/>
    <lineage>
        <taxon>Eukaryota</taxon>
        <taxon>Metazoa</taxon>
        <taxon>Ecdysozoa</taxon>
        <taxon>Arthropoda</taxon>
        <taxon>Chelicerata</taxon>
        <taxon>Arachnida</taxon>
        <taxon>Acari</taxon>
        <taxon>Parasitiformes</taxon>
        <taxon>Mesostigmata</taxon>
        <taxon>Gamasina</taxon>
        <taxon>Dermanyssoidea</taxon>
        <taxon>Varroidae</taxon>
        <taxon>Varroa</taxon>
    </lineage>
</organism>
<dbReference type="FunFam" id="1.10.10.460:FF:000001">
    <property type="entry name" value="Ribonuclease"/>
    <property type="match status" value="1"/>
</dbReference>
<comment type="function">
    <text evidence="8">Catalytic subunit of RNase HII, an endonuclease that specifically degrades the RNA of RNA:DNA hybrids. Participates in DNA replication, possibly by mediating the removal of lagging-strand Okazaki fragment RNA primers during DNA replication. Mediates the excision of single ribonucleotides from DNA:RNA duplexes.</text>
</comment>
<protein>
    <recommendedName>
        <fullName evidence="10">Ribonuclease</fullName>
        <ecNumber evidence="10">3.1.26.4</ecNumber>
    </recommendedName>
</protein>
<dbReference type="FunCoup" id="A0A7M7KNE2">
    <property type="interactions" value="492"/>
</dbReference>
<dbReference type="Gene3D" id="3.30.420.10">
    <property type="entry name" value="Ribonuclease H-like superfamily/Ribonuclease H"/>
    <property type="match status" value="1"/>
</dbReference>
<evidence type="ECO:0000259" key="11">
    <source>
        <dbReference type="PROSITE" id="PS51975"/>
    </source>
</evidence>
<feature type="binding site" evidence="9">
    <location>
        <position position="35"/>
    </location>
    <ligand>
        <name>a divalent metal cation</name>
        <dbReference type="ChEBI" id="CHEBI:60240"/>
    </ligand>
</feature>
<feature type="binding site" evidence="9">
    <location>
        <position position="145"/>
    </location>
    <ligand>
        <name>a divalent metal cation</name>
        <dbReference type="ChEBI" id="CHEBI:60240"/>
    </ligand>
</feature>
<accession>A0A7M7KNE2</accession>
<comment type="similarity">
    <text evidence="3">Belongs to the RNase HII family. Eukaryotic subfamily.</text>
</comment>
<dbReference type="AlphaFoldDB" id="A0A7M7KNE2"/>
<evidence type="ECO:0000256" key="3">
    <source>
        <dbReference type="ARBA" id="ARBA00007058"/>
    </source>
</evidence>
<dbReference type="GO" id="GO:0003723">
    <property type="term" value="F:RNA binding"/>
    <property type="evidence" value="ECO:0007669"/>
    <property type="project" value="UniProtKB-UniRule"/>
</dbReference>
<dbReference type="GO" id="GO:0032299">
    <property type="term" value="C:ribonuclease H2 complex"/>
    <property type="evidence" value="ECO:0007669"/>
    <property type="project" value="UniProtKB-ARBA"/>
</dbReference>
<reference evidence="12" key="1">
    <citation type="submission" date="2021-01" db="UniProtKB">
        <authorList>
            <consortium name="EnsemblMetazoa"/>
        </authorList>
    </citation>
    <scope>IDENTIFICATION</scope>
</reference>
<dbReference type="PROSITE" id="PS51975">
    <property type="entry name" value="RNASE_H_2"/>
    <property type="match status" value="1"/>
</dbReference>
<evidence type="ECO:0000256" key="10">
    <source>
        <dbReference type="RuleBase" id="RU003515"/>
    </source>
</evidence>
<dbReference type="EnsemblMetazoa" id="XM_022807779">
    <property type="protein sequence ID" value="XP_022663514"/>
    <property type="gene ID" value="LOC111251313"/>
</dbReference>
<evidence type="ECO:0000256" key="2">
    <source>
        <dbReference type="ARBA" id="ARBA00001946"/>
    </source>
</evidence>
<keyword evidence="13" id="KW-1185">Reference proteome</keyword>
<dbReference type="PANTHER" id="PTHR10954:SF7">
    <property type="entry name" value="RIBONUCLEASE H2 SUBUNIT A"/>
    <property type="match status" value="1"/>
</dbReference>
<proteinExistence type="inferred from homology"/>
<dbReference type="OrthoDB" id="7462577at2759"/>
<comment type="function">
    <text evidence="10">Endonuclease that specifically degrades the RNA of RNA-DNA hybrids.</text>
</comment>
<dbReference type="InterPro" id="IPR024567">
    <property type="entry name" value="RNase_HII/HIII_dom"/>
</dbReference>
<comment type="cofactor">
    <cofactor evidence="9">
        <name>Mn(2+)</name>
        <dbReference type="ChEBI" id="CHEBI:29035"/>
    </cofactor>
    <cofactor evidence="9">
        <name>Mg(2+)</name>
        <dbReference type="ChEBI" id="CHEBI:18420"/>
    </cofactor>
    <text evidence="9">Manganese or magnesium. Binds 1 divalent metal ion per monomer in the absence of substrate. May bind a second metal ion after substrate binding.</text>
</comment>
<keyword evidence="4 9" id="KW-0540">Nuclease</keyword>
<dbReference type="GeneID" id="111251313"/>
<dbReference type="InterPro" id="IPR036397">
    <property type="entry name" value="RNaseH_sf"/>
</dbReference>
<dbReference type="PANTHER" id="PTHR10954">
    <property type="entry name" value="RIBONUCLEASE H2 SUBUNIT A"/>
    <property type="match status" value="1"/>
</dbReference>
<dbReference type="InterPro" id="IPR004649">
    <property type="entry name" value="RNase_H2_suA"/>
</dbReference>
<evidence type="ECO:0000313" key="13">
    <source>
        <dbReference type="Proteomes" id="UP000594260"/>
    </source>
</evidence>
<dbReference type="NCBIfam" id="TIGR00729">
    <property type="entry name" value="ribonuclease HII"/>
    <property type="match status" value="1"/>
</dbReference>
<dbReference type="GO" id="GO:0043137">
    <property type="term" value="P:DNA replication, removal of RNA primer"/>
    <property type="evidence" value="ECO:0007669"/>
    <property type="project" value="TreeGrafter"/>
</dbReference>
<evidence type="ECO:0000256" key="7">
    <source>
        <dbReference type="ARBA" id="ARBA00022801"/>
    </source>
</evidence>
<dbReference type="Proteomes" id="UP000594260">
    <property type="component" value="Unplaced"/>
</dbReference>
<dbReference type="KEGG" id="vde:111251313"/>
<dbReference type="EC" id="3.1.26.4" evidence="10"/>
<dbReference type="InterPro" id="IPR001352">
    <property type="entry name" value="RNase_HII/HIII"/>
</dbReference>
<evidence type="ECO:0000256" key="1">
    <source>
        <dbReference type="ARBA" id="ARBA00000077"/>
    </source>
</evidence>
<dbReference type="CDD" id="cd07181">
    <property type="entry name" value="RNase_HII_eukaryota_like"/>
    <property type="match status" value="1"/>
</dbReference>
<evidence type="ECO:0000313" key="12">
    <source>
        <dbReference type="EnsemblMetazoa" id="XP_022663514"/>
    </source>
</evidence>
<dbReference type="SUPFAM" id="SSF53098">
    <property type="entry name" value="Ribonuclease H-like"/>
    <property type="match status" value="1"/>
</dbReference>
<dbReference type="RefSeq" id="XP_022663514.1">
    <property type="nucleotide sequence ID" value="XM_022807779.1"/>
</dbReference>
<evidence type="ECO:0000256" key="5">
    <source>
        <dbReference type="ARBA" id="ARBA00022723"/>
    </source>
</evidence>
<name>A0A7M7KNE2_VARDE</name>
<evidence type="ECO:0000256" key="4">
    <source>
        <dbReference type="ARBA" id="ARBA00022722"/>
    </source>
</evidence>
<feature type="binding site" evidence="9">
    <location>
        <position position="36"/>
    </location>
    <ligand>
        <name>a divalent metal cation</name>
        <dbReference type="ChEBI" id="CHEBI:60240"/>
    </ligand>
</feature>
<dbReference type="FunFam" id="3.30.420.10:FF:000016">
    <property type="entry name" value="Ribonuclease"/>
    <property type="match status" value="1"/>
</dbReference>
<dbReference type="Gene3D" id="1.10.10.460">
    <property type="entry name" value="Ribonuclease hii. Domain 2"/>
    <property type="match status" value="1"/>
</dbReference>
<evidence type="ECO:0000256" key="6">
    <source>
        <dbReference type="ARBA" id="ARBA00022759"/>
    </source>
</evidence>
<dbReference type="InterPro" id="IPR012337">
    <property type="entry name" value="RNaseH-like_sf"/>
</dbReference>
<dbReference type="InterPro" id="IPR023160">
    <property type="entry name" value="RNase_HII_hlx-loop-hlx_cap_dom"/>
</dbReference>
<feature type="domain" description="RNase H type-2" evidence="11">
    <location>
        <begin position="29"/>
        <end position="252"/>
    </location>
</feature>
<sequence>MESIDKWTDNLVNLELSSSPDPEPCFNEDCVLGIDEAGRGPVLGPMVYGTSYWPISKAKSYEQMGLNDSKALSEADRERLFELYNAENTVSGWHLICISPVTICKAMLGKDNTRESLNEVSHNAAIALIRHALSRGVRVAEVYVDTVGPPEKYQDKLQKIFPDIKVTVSKKADSLFTVVSAASICAKVGRDRALRKWCWREGVTYDNIGSGYPGDATSIKFLQQSCDPVFGFPSIARFSWSTAEDMLAKHHIKVEWCLESNKKAKGAMDMFVKKDPVPKENAFFTARSIQQVDEL</sequence>
<dbReference type="GO" id="GO:0046872">
    <property type="term" value="F:metal ion binding"/>
    <property type="evidence" value="ECO:0007669"/>
    <property type="project" value="UniProtKB-KW"/>
</dbReference>
<dbReference type="OMA" id="REECRFF"/>
<keyword evidence="6 9" id="KW-0255">Endonuclease</keyword>
<evidence type="ECO:0000256" key="9">
    <source>
        <dbReference type="PROSITE-ProRule" id="PRU01319"/>
    </source>
</evidence>
<comment type="cofactor">
    <cofactor evidence="2">
        <name>Mg(2+)</name>
        <dbReference type="ChEBI" id="CHEBI:18420"/>
    </cofactor>
</comment>
<dbReference type="GO" id="GO:0006298">
    <property type="term" value="P:mismatch repair"/>
    <property type="evidence" value="ECO:0007669"/>
    <property type="project" value="TreeGrafter"/>
</dbReference>
<dbReference type="GO" id="GO:0004523">
    <property type="term" value="F:RNA-DNA hybrid ribonuclease activity"/>
    <property type="evidence" value="ECO:0007669"/>
    <property type="project" value="UniProtKB-UniRule"/>
</dbReference>
<dbReference type="Pfam" id="PF01351">
    <property type="entry name" value="RNase_HII"/>
    <property type="match status" value="1"/>
</dbReference>